<comment type="caution">
    <text evidence="1">The sequence shown here is derived from an EMBL/GenBank/DDBJ whole genome shotgun (WGS) entry which is preliminary data.</text>
</comment>
<organism evidence="1 2">
    <name type="scientific">Drosophila rubida</name>
    <dbReference type="NCBI Taxonomy" id="30044"/>
    <lineage>
        <taxon>Eukaryota</taxon>
        <taxon>Metazoa</taxon>
        <taxon>Ecdysozoa</taxon>
        <taxon>Arthropoda</taxon>
        <taxon>Hexapoda</taxon>
        <taxon>Insecta</taxon>
        <taxon>Pterygota</taxon>
        <taxon>Neoptera</taxon>
        <taxon>Endopterygota</taxon>
        <taxon>Diptera</taxon>
        <taxon>Brachycera</taxon>
        <taxon>Muscomorpha</taxon>
        <taxon>Ephydroidea</taxon>
        <taxon>Drosophilidae</taxon>
        <taxon>Drosophila</taxon>
    </lineage>
</organism>
<protein>
    <submittedName>
        <fullName evidence="1">Uncharacterized protein</fullName>
    </submittedName>
</protein>
<reference evidence="1" key="1">
    <citation type="journal article" date="2021" name="Mol. Ecol. Resour.">
        <title>Phylogenomic analyses of the genus Drosophila reveals genomic signals of climate adaptation.</title>
        <authorList>
            <person name="Li F."/>
            <person name="Rane R.V."/>
            <person name="Luria V."/>
            <person name="Xiong Z."/>
            <person name="Chen J."/>
            <person name="Li Z."/>
            <person name="Catullo R.A."/>
            <person name="Griffin P.C."/>
            <person name="Schiffer M."/>
            <person name="Pearce S."/>
            <person name="Lee S.F."/>
            <person name="McElroy K."/>
            <person name="Stocker A."/>
            <person name="Shirriffs J."/>
            <person name="Cockerell F."/>
            <person name="Coppin C."/>
            <person name="Sgro C.M."/>
            <person name="Karger A."/>
            <person name="Cain J.W."/>
            <person name="Weber J.A."/>
            <person name="Santpere G."/>
            <person name="Kirschner M.W."/>
            <person name="Hoffmann A.A."/>
            <person name="Oakeshott J.G."/>
            <person name="Zhang G."/>
        </authorList>
    </citation>
    <scope>NUCLEOTIDE SEQUENCE</scope>
    <source>
        <strain evidence="1">BGI-SZ-2011g</strain>
    </source>
</reference>
<dbReference type="SUPFAM" id="SSF54975">
    <property type="entry name" value="Acylphosphatase/BLUF domain-like"/>
    <property type="match status" value="1"/>
</dbReference>
<dbReference type="InterPro" id="IPR036046">
    <property type="entry name" value="Acylphosphatase-like_dom_sf"/>
</dbReference>
<keyword evidence="2" id="KW-1185">Reference proteome</keyword>
<dbReference type="AlphaFoldDB" id="A0AAD4K3P3"/>
<dbReference type="EMBL" id="JAJJHW010001127">
    <property type="protein sequence ID" value="KAH8376873.1"/>
    <property type="molecule type" value="Genomic_DNA"/>
</dbReference>
<proteinExistence type="predicted"/>
<gene>
    <name evidence="1" type="ORF">KR093_001823</name>
</gene>
<sequence>MSKNYELNEPVAIYRMSYVLHVAEDKNLLPRTAQKAKELSVCGYMMYTHSGHAVSGELEGTRDNLKQMLLWLQQEIPNGSEKPRLGRYQQQLKAKYDDFFCC</sequence>
<name>A0AAD4K3P3_9MUSC</name>
<evidence type="ECO:0000313" key="2">
    <source>
        <dbReference type="Proteomes" id="UP001200034"/>
    </source>
</evidence>
<dbReference type="Proteomes" id="UP001200034">
    <property type="component" value="Unassembled WGS sequence"/>
</dbReference>
<evidence type="ECO:0000313" key="1">
    <source>
        <dbReference type="EMBL" id="KAH8376873.1"/>
    </source>
</evidence>
<dbReference type="Gene3D" id="3.30.70.100">
    <property type="match status" value="1"/>
</dbReference>
<accession>A0AAD4K3P3</accession>